<keyword evidence="5" id="KW-0235">DNA replication</keyword>
<dbReference type="AlphaFoldDB" id="A0A6G7Y8F2"/>
<reference evidence="12 13" key="1">
    <citation type="submission" date="2020-03" db="EMBL/GenBank/DDBJ databases">
        <title>Propioniciclava sp. nov., isolated from Hydrophilus acuminatus.</title>
        <authorList>
            <person name="Hyun D.-W."/>
            <person name="Bae J.-W."/>
        </authorList>
    </citation>
    <scope>NUCLEOTIDE SEQUENCE [LARGE SCALE GENOMIC DNA]</scope>
    <source>
        <strain evidence="12 13">HDW11</strain>
    </source>
</reference>
<dbReference type="RefSeq" id="WP_166234028.1">
    <property type="nucleotide sequence ID" value="NZ_CP049865.1"/>
</dbReference>
<dbReference type="InterPro" id="IPR011708">
    <property type="entry name" value="DNA_pol3_alpha_NTPase_dom"/>
</dbReference>
<accession>A0A6G7Y8F2</accession>
<keyword evidence="4 12" id="KW-0548">Nucleotidyltransferase</keyword>
<dbReference type="Proteomes" id="UP000501058">
    <property type="component" value="Chromosome"/>
</dbReference>
<dbReference type="Pfam" id="PF17657">
    <property type="entry name" value="DNA_pol3_finger"/>
    <property type="match status" value="1"/>
</dbReference>
<keyword evidence="3 12" id="KW-0808">Transferase</keyword>
<dbReference type="Pfam" id="PF07733">
    <property type="entry name" value="DNA_pol3_alpha"/>
    <property type="match status" value="1"/>
</dbReference>
<keyword evidence="13" id="KW-1185">Reference proteome</keyword>
<dbReference type="InterPro" id="IPR029460">
    <property type="entry name" value="DNAPol_HHH"/>
</dbReference>
<evidence type="ECO:0000313" key="13">
    <source>
        <dbReference type="Proteomes" id="UP000501058"/>
    </source>
</evidence>
<feature type="domain" description="Polymerase/histidinol phosphatase N-terminal" evidence="11">
    <location>
        <begin position="6"/>
        <end position="73"/>
    </location>
</feature>
<dbReference type="PANTHER" id="PTHR32294">
    <property type="entry name" value="DNA POLYMERASE III SUBUNIT ALPHA"/>
    <property type="match status" value="1"/>
</dbReference>
<dbReference type="EC" id="2.7.7.7" evidence="1"/>
<name>A0A6G7Y8F2_9ACTN</name>
<dbReference type="GO" id="GO:0006260">
    <property type="term" value="P:DNA replication"/>
    <property type="evidence" value="ECO:0007669"/>
    <property type="project" value="UniProtKB-KW"/>
</dbReference>
<dbReference type="GO" id="GO:0006281">
    <property type="term" value="P:DNA repair"/>
    <property type="evidence" value="ECO:0007669"/>
    <property type="project" value="UniProtKB-KW"/>
</dbReference>
<evidence type="ECO:0000256" key="3">
    <source>
        <dbReference type="ARBA" id="ARBA00022679"/>
    </source>
</evidence>
<dbReference type="NCBIfam" id="TIGR00594">
    <property type="entry name" value="polc"/>
    <property type="match status" value="1"/>
</dbReference>
<feature type="region of interest" description="Disordered" evidence="10">
    <location>
        <begin position="1133"/>
        <end position="1164"/>
    </location>
</feature>
<evidence type="ECO:0000256" key="8">
    <source>
        <dbReference type="ARBA" id="ARBA00023204"/>
    </source>
</evidence>
<dbReference type="Gene3D" id="3.20.20.140">
    <property type="entry name" value="Metal-dependent hydrolases"/>
    <property type="match status" value="1"/>
</dbReference>
<keyword evidence="6" id="KW-0227">DNA damage</keyword>
<comment type="catalytic activity">
    <reaction evidence="9">
        <text>DNA(n) + a 2'-deoxyribonucleoside 5'-triphosphate = DNA(n+1) + diphosphate</text>
        <dbReference type="Rhea" id="RHEA:22508"/>
        <dbReference type="Rhea" id="RHEA-COMP:17339"/>
        <dbReference type="Rhea" id="RHEA-COMP:17340"/>
        <dbReference type="ChEBI" id="CHEBI:33019"/>
        <dbReference type="ChEBI" id="CHEBI:61560"/>
        <dbReference type="ChEBI" id="CHEBI:173112"/>
        <dbReference type="EC" id="2.7.7.7"/>
    </reaction>
</comment>
<dbReference type="GO" id="GO:0008408">
    <property type="term" value="F:3'-5' exonuclease activity"/>
    <property type="evidence" value="ECO:0007669"/>
    <property type="project" value="InterPro"/>
</dbReference>
<dbReference type="GO" id="GO:0003887">
    <property type="term" value="F:DNA-directed DNA polymerase activity"/>
    <property type="evidence" value="ECO:0007669"/>
    <property type="project" value="UniProtKB-KW"/>
</dbReference>
<feature type="compositionally biased region" description="Basic and acidic residues" evidence="10">
    <location>
        <begin position="1149"/>
        <end position="1159"/>
    </location>
</feature>
<dbReference type="InterPro" id="IPR004805">
    <property type="entry name" value="DnaE2/DnaE/PolC"/>
</dbReference>
<dbReference type="CDD" id="cd04485">
    <property type="entry name" value="DnaE_OBF"/>
    <property type="match status" value="1"/>
</dbReference>
<dbReference type="InterPro" id="IPR041931">
    <property type="entry name" value="DNA_pol3_alpha_thumb_dom"/>
</dbReference>
<evidence type="ECO:0000256" key="1">
    <source>
        <dbReference type="ARBA" id="ARBA00012417"/>
    </source>
</evidence>
<feature type="region of interest" description="Disordered" evidence="10">
    <location>
        <begin position="1180"/>
        <end position="1217"/>
    </location>
</feature>
<dbReference type="Pfam" id="PF14579">
    <property type="entry name" value="HHH_6"/>
    <property type="match status" value="1"/>
</dbReference>
<evidence type="ECO:0000256" key="4">
    <source>
        <dbReference type="ARBA" id="ARBA00022695"/>
    </source>
</evidence>
<gene>
    <name evidence="12" type="primary">dnaE</name>
    <name evidence="12" type="ORF">G7070_12615</name>
</gene>
<keyword evidence="7" id="KW-0239">DNA-directed DNA polymerase</keyword>
<dbReference type="KEGG" id="prv:G7070_12615"/>
<dbReference type="InterPro" id="IPR003141">
    <property type="entry name" value="Pol/His_phosphatase_N"/>
</dbReference>
<evidence type="ECO:0000256" key="9">
    <source>
        <dbReference type="ARBA" id="ARBA00049244"/>
    </source>
</evidence>
<evidence type="ECO:0000256" key="5">
    <source>
        <dbReference type="ARBA" id="ARBA00022705"/>
    </source>
</evidence>
<evidence type="ECO:0000256" key="2">
    <source>
        <dbReference type="ARBA" id="ARBA00022490"/>
    </source>
</evidence>
<dbReference type="Pfam" id="PF02811">
    <property type="entry name" value="PHP"/>
    <property type="match status" value="1"/>
</dbReference>
<evidence type="ECO:0000313" key="12">
    <source>
        <dbReference type="EMBL" id="QIK72956.1"/>
    </source>
</evidence>
<protein>
    <recommendedName>
        <fullName evidence="1">DNA-directed DNA polymerase</fullName>
        <ecNumber evidence="1">2.7.7.7</ecNumber>
    </recommendedName>
</protein>
<evidence type="ECO:0000256" key="7">
    <source>
        <dbReference type="ARBA" id="ARBA00022932"/>
    </source>
</evidence>
<dbReference type="SMART" id="SM00481">
    <property type="entry name" value="POLIIIAc"/>
    <property type="match status" value="1"/>
</dbReference>
<evidence type="ECO:0000259" key="11">
    <source>
        <dbReference type="SMART" id="SM00481"/>
    </source>
</evidence>
<dbReference type="EMBL" id="CP049865">
    <property type="protein sequence ID" value="QIK72956.1"/>
    <property type="molecule type" value="Genomic_DNA"/>
</dbReference>
<dbReference type="InterPro" id="IPR040982">
    <property type="entry name" value="DNA_pol3_finger"/>
</dbReference>
<dbReference type="InterPro" id="IPR004013">
    <property type="entry name" value="PHP_dom"/>
</dbReference>
<sequence>MADPFVHLRVASGYSLQYGASHPSALVAAAAGHDMDTLGLTDRDGLYGAVRFAKACMVAGVAPVVGVDLAVEDAGARPRGPRDPAPPHRAVVLAQSRRGWGSLCRLVTATHARGERGTPVTTRGLIGERRDDTVVVLGPDSDLGAAIAARDEPRAERVLGTWLERLERDQLVVGVTNHHLAGAGPGSARLAGRMLAFADAHGLTGVLTNAVRMARKSDAPVADVLDAARRLVPLDARNVDRRNAEGYLKSGKEMLAGAQEVTLLAGRRDASRLIGDTRTLALRCALDPRADVGLGEIHLPEFDVVGRGGANAYAELRARCRAGLVARYGAPSEAASQRLDDELAVIGQMGFAAYFLTVAHVVEQVQGMGIRVAARGSGAGSLVNYCLGISGVDPIRYDLIMERFLSPLRRALPDIDIDVESARRLEVYDKVFADFGAERVAAVAMLDTYRVRHAIRDVGAAMSLPPGDIDAIAKSFPHIRARDVRHALRELPELRRANLNDSQLRVLFELVEGLDGLPRHVSLHPCGVILSDATLGDRTPTESSLGGYPMSQFDKDDVEDLGLLKLDILGIRMQSSMAHALTEIERVGGGRVDVDALAPYDDEDVYAMISRAETIGCFQIESPGQRELVGKFGPSEFNDLIIDISLFRPGPVKSDMVVPFLRARNGWAQASYPHPDLIPALAETRGVIVFHEQVIKVVAAMTGCSLAYGDEARRALGSPAGQEDVKRWFFPAARERGYGEPLIEDVWRILVSFASFGFCKAHAAAFALPTYQSAWLKHHHPAAFLAGVLTHDPGMYPKRLILAEARRVGVPVLGLDVNASRAVYRVEPDGDALGIRLALTDVKNISTAEVERIEAGQPYAGLVDFWQRAAPGVDVAEHLVLAGAFDSLYGIGAPRRITAHGRVTRRDLLLTVSDLERADRVHARAHGRARGLAGDGATGRQAVQLALDLTSDGAAPGCDVRVSGLPEMTASERMAAELSVLGLDATRHVMEEHRAFLAALGATWSADQLSARSGARLLVGGVKVATQTPPVKSGRRVIFLTLDDGTGPVDLTFFEDAQGGFATTVFNSWLLVGLGELRRTGARGVSLRALGAWDLLQLEALWRSTLEETGDERAAIAAVRALMDESLALQAQQEAREAGPGRTDWNARSQDRPYADTEHAGAAGGMGQRRVLVHPSGFVQSPYTDVAPAGESPRAIPQRYADPGRKLWHSSPGSSGR</sequence>
<evidence type="ECO:0000256" key="10">
    <source>
        <dbReference type="SAM" id="MobiDB-lite"/>
    </source>
</evidence>
<organism evidence="12 13">
    <name type="scientific">Propioniciclava coleopterorum</name>
    <dbReference type="NCBI Taxonomy" id="2714937"/>
    <lineage>
        <taxon>Bacteria</taxon>
        <taxon>Bacillati</taxon>
        <taxon>Actinomycetota</taxon>
        <taxon>Actinomycetes</taxon>
        <taxon>Propionibacteriales</taxon>
        <taxon>Propionibacteriaceae</taxon>
        <taxon>Propioniciclava</taxon>
    </lineage>
</organism>
<keyword evidence="2" id="KW-0963">Cytoplasm</keyword>
<proteinExistence type="predicted"/>
<keyword evidence="8" id="KW-0234">DNA repair</keyword>
<dbReference type="Gene3D" id="1.10.10.1600">
    <property type="entry name" value="Bacterial DNA polymerase III alpha subunit, thumb domain"/>
    <property type="match status" value="1"/>
</dbReference>
<dbReference type="PANTHER" id="PTHR32294:SF4">
    <property type="entry name" value="ERROR-PRONE DNA POLYMERASE"/>
    <property type="match status" value="1"/>
</dbReference>
<evidence type="ECO:0000256" key="6">
    <source>
        <dbReference type="ARBA" id="ARBA00022763"/>
    </source>
</evidence>